<dbReference type="RefSeq" id="WP_243558081.1">
    <property type="nucleotide sequence ID" value="NZ_CP094528.1"/>
</dbReference>
<organism evidence="1 2">
    <name type="scientific">Agromyces larvae</name>
    <dbReference type="NCBI Taxonomy" id="2929802"/>
    <lineage>
        <taxon>Bacteria</taxon>
        <taxon>Bacillati</taxon>
        <taxon>Actinomycetota</taxon>
        <taxon>Actinomycetes</taxon>
        <taxon>Micrococcales</taxon>
        <taxon>Microbacteriaceae</taxon>
        <taxon>Agromyces</taxon>
    </lineage>
</organism>
<dbReference type="Proteomes" id="UP000832097">
    <property type="component" value="Chromosome"/>
</dbReference>
<name>A0ABY4C4Y0_9MICO</name>
<accession>A0ABY4C4Y0</accession>
<dbReference type="EMBL" id="CP094528">
    <property type="protein sequence ID" value="UOE45482.1"/>
    <property type="molecule type" value="Genomic_DNA"/>
</dbReference>
<evidence type="ECO:0000313" key="1">
    <source>
        <dbReference type="EMBL" id="UOE45482.1"/>
    </source>
</evidence>
<protein>
    <submittedName>
        <fullName evidence="1">Uncharacterized protein</fullName>
    </submittedName>
</protein>
<sequence>MRELKTLTGRTVIVATSETAIRGVVESATRSFVTLVEAESLEESQPVKIAGFVLVPVPRVVYVQVVPR</sequence>
<keyword evidence="2" id="KW-1185">Reference proteome</keyword>
<evidence type="ECO:0000313" key="2">
    <source>
        <dbReference type="Proteomes" id="UP000832097"/>
    </source>
</evidence>
<proteinExistence type="predicted"/>
<gene>
    <name evidence="1" type="ORF">MTO99_06915</name>
</gene>
<reference evidence="1 2" key="1">
    <citation type="submission" date="2022-03" db="EMBL/GenBank/DDBJ databases">
        <title>Mucilaginibacter sp. isolated from the gut of Protaetia brevitarsis seulensis larvae.</title>
        <authorList>
            <person name="Won M."/>
            <person name="Kim S.-J."/>
            <person name="Kwon S.-W."/>
        </authorList>
    </citation>
    <scope>NUCLEOTIDE SEQUENCE [LARGE SCALE GENOMIC DNA]</scope>
    <source>
        <strain evidence="1 2">CFWR-12</strain>
    </source>
</reference>